<dbReference type="Pfam" id="PF03466">
    <property type="entry name" value="LysR_substrate"/>
    <property type="match status" value="1"/>
</dbReference>
<evidence type="ECO:0000256" key="2">
    <source>
        <dbReference type="ARBA" id="ARBA00023015"/>
    </source>
</evidence>
<keyword evidence="7" id="KW-1185">Reference proteome</keyword>
<dbReference type="PRINTS" id="PR00039">
    <property type="entry name" value="HTHLYSR"/>
</dbReference>
<evidence type="ECO:0000313" key="6">
    <source>
        <dbReference type="EMBL" id="MCV2883092.1"/>
    </source>
</evidence>
<dbReference type="InterPro" id="IPR005119">
    <property type="entry name" value="LysR_subst-bd"/>
</dbReference>
<organism evidence="6 7">
    <name type="scientific">Fluctibacter corallii</name>
    <dbReference type="NCBI Taxonomy" id="2984329"/>
    <lineage>
        <taxon>Bacteria</taxon>
        <taxon>Pseudomonadati</taxon>
        <taxon>Pseudomonadota</taxon>
        <taxon>Gammaproteobacteria</taxon>
        <taxon>Alteromonadales</taxon>
        <taxon>Alteromonadaceae</taxon>
        <taxon>Fluctibacter</taxon>
    </lineage>
</organism>
<keyword evidence="4" id="KW-0804">Transcription</keyword>
<evidence type="ECO:0000256" key="3">
    <source>
        <dbReference type="ARBA" id="ARBA00023125"/>
    </source>
</evidence>
<dbReference type="InterPro" id="IPR036388">
    <property type="entry name" value="WH-like_DNA-bd_sf"/>
</dbReference>
<comment type="caution">
    <text evidence="6">The sequence shown here is derived from an EMBL/GenBank/DDBJ whole genome shotgun (WGS) entry which is preliminary data.</text>
</comment>
<dbReference type="SUPFAM" id="SSF46785">
    <property type="entry name" value="Winged helix' DNA-binding domain"/>
    <property type="match status" value="1"/>
</dbReference>
<gene>
    <name evidence="6" type="ORF">OE749_00085</name>
</gene>
<dbReference type="EMBL" id="JAOWKX010000001">
    <property type="protein sequence ID" value="MCV2883092.1"/>
    <property type="molecule type" value="Genomic_DNA"/>
</dbReference>
<dbReference type="InterPro" id="IPR000847">
    <property type="entry name" value="LysR_HTH_N"/>
</dbReference>
<dbReference type="InterPro" id="IPR036390">
    <property type="entry name" value="WH_DNA-bd_sf"/>
</dbReference>
<keyword evidence="2" id="KW-0805">Transcription regulation</keyword>
<evidence type="ECO:0000259" key="5">
    <source>
        <dbReference type="PROSITE" id="PS50931"/>
    </source>
</evidence>
<evidence type="ECO:0000313" key="7">
    <source>
        <dbReference type="Proteomes" id="UP001652504"/>
    </source>
</evidence>
<name>A0ABT3A343_9ALTE</name>
<dbReference type="Proteomes" id="UP001652504">
    <property type="component" value="Unassembled WGS sequence"/>
</dbReference>
<dbReference type="PANTHER" id="PTHR30126">
    <property type="entry name" value="HTH-TYPE TRANSCRIPTIONAL REGULATOR"/>
    <property type="match status" value="1"/>
</dbReference>
<feature type="domain" description="HTH lysR-type" evidence="5">
    <location>
        <begin position="1"/>
        <end position="58"/>
    </location>
</feature>
<reference evidence="6 7" key="1">
    <citation type="submission" date="2022-10" db="EMBL/GenBank/DDBJ databases">
        <title>Aestuariibacter sp. AA17 isolated from Montipora capitata coral fragment.</title>
        <authorList>
            <person name="Emsley S.A."/>
            <person name="Pfannmuller K.M."/>
            <person name="Loughran R.M."/>
            <person name="Shlafstein M."/>
            <person name="Papke E."/>
            <person name="Saw J.H."/>
            <person name="Ushijima B."/>
            <person name="Videau P."/>
        </authorList>
    </citation>
    <scope>NUCLEOTIDE SEQUENCE [LARGE SCALE GENOMIC DNA]</scope>
    <source>
        <strain evidence="6 7">AA17</strain>
    </source>
</reference>
<dbReference type="Pfam" id="PF00126">
    <property type="entry name" value="HTH_1"/>
    <property type="match status" value="1"/>
</dbReference>
<dbReference type="PROSITE" id="PS50931">
    <property type="entry name" value="HTH_LYSR"/>
    <property type="match status" value="1"/>
</dbReference>
<protein>
    <submittedName>
        <fullName evidence="6">LysR family transcriptional regulator</fullName>
    </submittedName>
</protein>
<dbReference type="RefSeq" id="WP_263710301.1">
    <property type="nucleotide sequence ID" value="NZ_JAOWKX010000001.1"/>
</dbReference>
<comment type="similarity">
    <text evidence="1">Belongs to the LysR transcriptional regulatory family.</text>
</comment>
<dbReference type="Gene3D" id="3.40.190.290">
    <property type="match status" value="1"/>
</dbReference>
<keyword evidence="3" id="KW-0238">DNA-binding</keyword>
<proteinExistence type="inferred from homology"/>
<dbReference type="Gene3D" id="1.10.10.10">
    <property type="entry name" value="Winged helix-like DNA-binding domain superfamily/Winged helix DNA-binding domain"/>
    <property type="match status" value="1"/>
</dbReference>
<sequence>MTLDQLRTLKAIIDNGTLNAAASALHKTQPAVSIAIKKLEEQVGFDILDRAHYRIRLTQRGQLFFQEAQVLLQEAEQLTQLGKELARGNEASFAISYEQLCSNEHINACLKSTFRSFPGTRFNVSGGSRFSALQNIIKQEAQLGIGPWFHLFHAAGNFDSMPIGKMEIVILASPSLFDAKDITLASQLNHYPSLNVQESDLPFDSDKLTFVRGMQQIKIGDIYTLKSLLLDGAGWAVISKQQCMKEIDTGLLQQVVLSDVESKIEAEIRVFRHYSRQHGPVASYLWEQFRHLSDAFKKQDCGC</sequence>
<dbReference type="PANTHER" id="PTHR30126:SF91">
    <property type="entry name" value="LYSR FAMILY TRANSCRIPTIONAL REGULATOR"/>
    <property type="match status" value="1"/>
</dbReference>
<evidence type="ECO:0000256" key="1">
    <source>
        <dbReference type="ARBA" id="ARBA00009437"/>
    </source>
</evidence>
<evidence type="ECO:0000256" key="4">
    <source>
        <dbReference type="ARBA" id="ARBA00023163"/>
    </source>
</evidence>
<accession>A0ABT3A343</accession>
<dbReference type="SUPFAM" id="SSF53850">
    <property type="entry name" value="Periplasmic binding protein-like II"/>
    <property type="match status" value="1"/>
</dbReference>